<sequence>MRVRMRVEKLLKGLQIPADMEKITTDVIPRDFSCIADGLASNAGTSRSSPLLSSAAESDDPGTPTGSDSARGLLQQEITNMVQQLGDSRALVAKLEAEITLLQQEKCHQEMQNGIYIKRLESQLRHMEERAELDLAELKRRQNMIESEVPGLVEQLKSIKDIFQDLNVSEPLYAELAAVPEEKRSLRDYILILAYESMQKFRKENEELRLERDTSREASARANDEVDILKWEIERMLSKATYEKRDMEMEMDAANLRYEKMELRLKDAFEQAHQLEAKGALYDEVCNVKEKLDGTERVAEQAKDENVALKAAVNLMMEEKHLLLEAVKEKDHVLELLRMDKEHLNKDVKVQEERVKQLECERECQREKISELKQARQDLYNRLLFDSKDSQTAQEHRLQVELLRLQGQAKEDIEHLRKEATEAAEREVRTLREMRDLALHDAERTHLALQENRSDYDELLTKYREFQRIANSKEIETRTEIQMKQFELDRINVVLEETRSLLNQKKLENEALYSKVNILTEKYHELELEMNEKILKLRNELEAAHLHLDQMDAQDQKICDFLLSAGKEEEEQQGLRIERLGATVPTGVLQRLQQSSNLVKKCIQLQHTINILENERKDLLQKVTKKSAEADKACKRLNHLQQPHLYLVKAIEQAEEKLNDAIRAKDSLENELREIRKEKDEVLKSFQKMKDDMKRLLQARGSVENLQKILLEKSYVSGITLPK</sequence>
<organism evidence="1 2">
    <name type="scientific">Diphasiastrum complanatum</name>
    <name type="common">Issler's clubmoss</name>
    <name type="synonym">Lycopodium complanatum</name>
    <dbReference type="NCBI Taxonomy" id="34168"/>
    <lineage>
        <taxon>Eukaryota</taxon>
        <taxon>Viridiplantae</taxon>
        <taxon>Streptophyta</taxon>
        <taxon>Embryophyta</taxon>
        <taxon>Tracheophyta</taxon>
        <taxon>Lycopodiopsida</taxon>
        <taxon>Lycopodiales</taxon>
        <taxon>Lycopodiaceae</taxon>
        <taxon>Lycopodioideae</taxon>
        <taxon>Diphasiastrum</taxon>
    </lineage>
</organism>
<proteinExistence type="predicted"/>
<evidence type="ECO:0000313" key="1">
    <source>
        <dbReference type="EMBL" id="KAJ7522968.1"/>
    </source>
</evidence>
<protein>
    <submittedName>
        <fullName evidence="1">Uncharacterized protein</fullName>
    </submittedName>
</protein>
<dbReference type="Proteomes" id="UP001162992">
    <property type="component" value="Chromosome 18"/>
</dbReference>
<name>A0ACC2AZL9_DIPCM</name>
<comment type="caution">
    <text evidence="1">The sequence shown here is derived from an EMBL/GenBank/DDBJ whole genome shotgun (WGS) entry which is preliminary data.</text>
</comment>
<dbReference type="EMBL" id="CM055109">
    <property type="protein sequence ID" value="KAJ7522968.1"/>
    <property type="molecule type" value="Genomic_DNA"/>
</dbReference>
<reference evidence="2" key="1">
    <citation type="journal article" date="2024" name="Proc. Natl. Acad. Sci. U.S.A.">
        <title>Extraordinary preservation of gene collinearity over three hundred million years revealed in homosporous lycophytes.</title>
        <authorList>
            <person name="Li C."/>
            <person name="Wickell D."/>
            <person name="Kuo L.Y."/>
            <person name="Chen X."/>
            <person name="Nie B."/>
            <person name="Liao X."/>
            <person name="Peng D."/>
            <person name="Ji J."/>
            <person name="Jenkins J."/>
            <person name="Williams M."/>
            <person name="Shu S."/>
            <person name="Plott C."/>
            <person name="Barry K."/>
            <person name="Rajasekar S."/>
            <person name="Grimwood J."/>
            <person name="Han X."/>
            <person name="Sun S."/>
            <person name="Hou Z."/>
            <person name="He W."/>
            <person name="Dai G."/>
            <person name="Sun C."/>
            <person name="Schmutz J."/>
            <person name="Leebens-Mack J.H."/>
            <person name="Li F.W."/>
            <person name="Wang L."/>
        </authorList>
    </citation>
    <scope>NUCLEOTIDE SEQUENCE [LARGE SCALE GENOMIC DNA]</scope>
    <source>
        <strain evidence="2">cv. PW_Plant_1</strain>
    </source>
</reference>
<keyword evidence="2" id="KW-1185">Reference proteome</keyword>
<evidence type="ECO:0000313" key="2">
    <source>
        <dbReference type="Proteomes" id="UP001162992"/>
    </source>
</evidence>
<gene>
    <name evidence="1" type="ORF">O6H91_18G033100</name>
</gene>
<accession>A0ACC2AZL9</accession>